<evidence type="ECO:0000256" key="1">
    <source>
        <dbReference type="ARBA" id="ARBA00022723"/>
    </source>
</evidence>
<keyword evidence="3" id="KW-0862">Zinc</keyword>
<protein>
    <recommendedName>
        <fullName evidence="5">MYND-type domain-containing protein</fullName>
    </recommendedName>
</protein>
<evidence type="ECO:0000313" key="6">
    <source>
        <dbReference type="EMBL" id="RXW16360.1"/>
    </source>
</evidence>
<evidence type="ECO:0000256" key="4">
    <source>
        <dbReference type="PROSITE-ProRule" id="PRU00134"/>
    </source>
</evidence>
<gene>
    <name evidence="6" type="ORF">EST38_g9490</name>
</gene>
<evidence type="ECO:0000259" key="5">
    <source>
        <dbReference type="PROSITE" id="PS50865"/>
    </source>
</evidence>
<dbReference type="Pfam" id="PF01753">
    <property type="entry name" value="zf-MYND"/>
    <property type="match status" value="1"/>
</dbReference>
<proteinExistence type="predicted"/>
<name>A0A4Q2D9S2_9AGAR</name>
<dbReference type="InterPro" id="IPR002893">
    <property type="entry name" value="Znf_MYND"/>
</dbReference>
<feature type="domain" description="MYND-type" evidence="5">
    <location>
        <begin position="389"/>
        <end position="433"/>
    </location>
</feature>
<dbReference type="Gene3D" id="6.10.140.2220">
    <property type="match status" value="1"/>
</dbReference>
<comment type="caution">
    <text evidence="6">The sequence shown here is derived from an EMBL/GenBank/DDBJ whole genome shotgun (WGS) entry which is preliminary data.</text>
</comment>
<keyword evidence="1" id="KW-0479">Metal-binding</keyword>
<dbReference type="EMBL" id="SDEE01000446">
    <property type="protein sequence ID" value="RXW16360.1"/>
    <property type="molecule type" value="Genomic_DNA"/>
</dbReference>
<dbReference type="PROSITE" id="PS50865">
    <property type="entry name" value="ZF_MYND_2"/>
    <property type="match status" value="1"/>
</dbReference>
<dbReference type="GO" id="GO:0008270">
    <property type="term" value="F:zinc ion binding"/>
    <property type="evidence" value="ECO:0007669"/>
    <property type="project" value="UniProtKB-KW"/>
</dbReference>
<reference evidence="6 7" key="1">
    <citation type="submission" date="2019-01" db="EMBL/GenBank/DDBJ databases">
        <title>Draft genome sequence of Psathyrella aberdarensis IHI B618.</title>
        <authorList>
            <person name="Buettner E."/>
            <person name="Kellner H."/>
        </authorList>
    </citation>
    <scope>NUCLEOTIDE SEQUENCE [LARGE SCALE GENOMIC DNA]</scope>
    <source>
        <strain evidence="6 7">IHI B618</strain>
    </source>
</reference>
<organism evidence="6 7">
    <name type="scientific">Candolleomyces aberdarensis</name>
    <dbReference type="NCBI Taxonomy" id="2316362"/>
    <lineage>
        <taxon>Eukaryota</taxon>
        <taxon>Fungi</taxon>
        <taxon>Dikarya</taxon>
        <taxon>Basidiomycota</taxon>
        <taxon>Agaricomycotina</taxon>
        <taxon>Agaricomycetes</taxon>
        <taxon>Agaricomycetidae</taxon>
        <taxon>Agaricales</taxon>
        <taxon>Agaricineae</taxon>
        <taxon>Psathyrellaceae</taxon>
        <taxon>Candolleomyces</taxon>
    </lineage>
</organism>
<dbReference type="STRING" id="2316362.A0A4Q2D9S2"/>
<accession>A0A4Q2D9S2</accession>
<evidence type="ECO:0000313" key="7">
    <source>
        <dbReference type="Proteomes" id="UP000290288"/>
    </source>
</evidence>
<keyword evidence="7" id="KW-1185">Reference proteome</keyword>
<dbReference type="AlphaFoldDB" id="A0A4Q2D9S2"/>
<keyword evidence="2 4" id="KW-0863">Zinc-finger</keyword>
<dbReference type="SUPFAM" id="SSF144232">
    <property type="entry name" value="HIT/MYND zinc finger-like"/>
    <property type="match status" value="1"/>
</dbReference>
<sequence>MVKQDHPTFRPIGNVIKFFHETPVPAMDPSHPPDGELLQRAMGCTIALFHAIDKLKKRPSWRELAVAKIIPAVEQLCLWMGFLLRVDLDDVSETKFINHQTRRAKDAYLKNSAVIRGFVDLDGRLQEAFISAPAFVEFVARLWAGQNNEHFLFLNEEHGCPIMYLMLTVLGNDDCRTSLFHHVTASPPWFYTRFIDGTLERSRLASDSFIKINPIKTLIYIAELQDATELLILDPGLRRRLHKEEYLTNFAEALMFTSMEKRIWDRTSLRKFLQLLLALAGHCERDSRTIFNWRDLVYGSFFVTTVRVLAAIPPKDNQSIKIGDQLLKLIGQYCVFPSVLSKIGYIEIPKDLVMNSALASDWSTLSRATEKGLEIYKDQYQNGISLCDNLTCSHSVDSSSSFKSKACSGCSSVAYCSRQCQKEDWAKRHRLECQYSRIEHALRRLDETLYRLPSRGFHVALIESIFNENKLEIEKLRGQDPKPNVTVIDFTRDGGRNFPTEDLEIWYSEAIGLTPQYLEPRFSSLVQEHRTDPQAFPLVNAVFPFGTKEMLVLTVKLRAVEGSKFKGVYSVMRYL</sequence>
<evidence type="ECO:0000256" key="2">
    <source>
        <dbReference type="ARBA" id="ARBA00022771"/>
    </source>
</evidence>
<evidence type="ECO:0000256" key="3">
    <source>
        <dbReference type="ARBA" id="ARBA00022833"/>
    </source>
</evidence>
<dbReference type="Proteomes" id="UP000290288">
    <property type="component" value="Unassembled WGS sequence"/>
</dbReference>